<feature type="region of interest" description="Disordered" evidence="1">
    <location>
        <begin position="1"/>
        <end position="65"/>
    </location>
</feature>
<proteinExistence type="predicted"/>
<sequence>LARSASRSSDRRRKRQGDRIRRSRARAAPEGDRGAARLPSGRSSHGTLRRLPRPQGVSDVLVMRG</sequence>
<name>A0A699XJ54_TANCI</name>
<reference evidence="2" key="1">
    <citation type="journal article" date="2019" name="Sci. Rep.">
        <title>Draft genome of Tanacetum cinerariifolium, the natural source of mosquito coil.</title>
        <authorList>
            <person name="Yamashiro T."/>
            <person name="Shiraishi A."/>
            <person name="Satake H."/>
            <person name="Nakayama K."/>
        </authorList>
    </citation>
    <scope>NUCLEOTIDE SEQUENCE</scope>
</reference>
<organism evidence="2">
    <name type="scientific">Tanacetum cinerariifolium</name>
    <name type="common">Dalmatian daisy</name>
    <name type="synonym">Chrysanthemum cinerariifolium</name>
    <dbReference type="NCBI Taxonomy" id="118510"/>
    <lineage>
        <taxon>Eukaryota</taxon>
        <taxon>Viridiplantae</taxon>
        <taxon>Streptophyta</taxon>
        <taxon>Embryophyta</taxon>
        <taxon>Tracheophyta</taxon>
        <taxon>Spermatophyta</taxon>
        <taxon>Magnoliopsida</taxon>
        <taxon>eudicotyledons</taxon>
        <taxon>Gunneridae</taxon>
        <taxon>Pentapetalae</taxon>
        <taxon>asterids</taxon>
        <taxon>campanulids</taxon>
        <taxon>Asterales</taxon>
        <taxon>Asteraceae</taxon>
        <taxon>Asteroideae</taxon>
        <taxon>Anthemideae</taxon>
        <taxon>Anthemidinae</taxon>
        <taxon>Tanacetum</taxon>
    </lineage>
</organism>
<evidence type="ECO:0000256" key="1">
    <source>
        <dbReference type="SAM" id="MobiDB-lite"/>
    </source>
</evidence>
<evidence type="ECO:0000313" key="2">
    <source>
        <dbReference type="EMBL" id="GFD59819.1"/>
    </source>
</evidence>
<feature type="non-terminal residue" evidence="2">
    <location>
        <position position="1"/>
    </location>
</feature>
<comment type="caution">
    <text evidence="2">The sequence shown here is derived from an EMBL/GenBank/DDBJ whole genome shotgun (WGS) entry which is preliminary data.</text>
</comment>
<protein>
    <submittedName>
        <fullName evidence="2">Uncharacterized protein</fullName>
    </submittedName>
</protein>
<feature type="compositionally biased region" description="Basic residues" evidence="1">
    <location>
        <begin position="10"/>
        <end position="25"/>
    </location>
</feature>
<dbReference type="AlphaFoldDB" id="A0A699XJ54"/>
<accession>A0A699XJ54</accession>
<gene>
    <name evidence="2" type="ORF">Tci_931788</name>
</gene>
<dbReference type="EMBL" id="BKCJ011869670">
    <property type="protein sequence ID" value="GFD59819.1"/>
    <property type="molecule type" value="Genomic_DNA"/>
</dbReference>